<gene>
    <name evidence="6" type="ORF">ACH47X_12785</name>
</gene>
<keyword evidence="3" id="KW-0547">Nucleotide-binding</keyword>
<evidence type="ECO:0000313" key="6">
    <source>
        <dbReference type="EMBL" id="MFI2487785.1"/>
    </source>
</evidence>
<evidence type="ECO:0000256" key="3">
    <source>
        <dbReference type="ARBA" id="ARBA00022741"/>
    </source>
</evidence>
<dbReference type="SMART" id="SM00382">
    <property type="entry name" value="AAA"/>
    <property type="match status" value="1"/>
</dbReference>
<evidence type="ECO:0000313" key="7">
    <source>
        <dbReference type="Proteomes" id="UP001611580"/>
    </source>
</evidence>
<dbReference type="PROSITE" id="PS00211">
    <property type="entry name" value="ABC_TRANSPORTER_1"/>
    <property type="match status" value="1"/>
</dbReference>
<comment type="similarity">
    <text evidence="1">Belongs to the ABC transporter superfamily.</text>
</comment>
<dbReference type="PANTHER" id="PTHR43776">
    <property type="entry name" value="TRANSPORT ATP-BINDING PROTEIN"/>
    <property type="match status" value="1"/>
</dbReference>
<dbReference type="GO" id="GO:0005524">
    <property type="term" value="F:ATP binding"/>
    <property type="evidence" value="ECO:0007669"/>
    <property type="project" value="UniProtKB-KW"/>
</dbReference>
<dbReference type="SUPFAM" id="SSF52540">
    <property type="entry name" value="P-loop containing nucleoside triphosphate hydrolases"/>
    <property type="match status" value="1"/>
</dbReference>
<dbReference type="InterPro" id="IPR003593">
    <property type="entry name" value="AAA+_ATPase"/>
</dbReference>
<proteinExistence type="inferred from homology"/>
<reference evidence="6 7" key="1">
    <citation type="submission" date="2024-10" db="EMBL/GenBank/DDBJ databases">
        <title>The Natural Products Discovery Center: Release of the First 8490 Sequenced Strains for Exploring Actinobacteria Biosynthetic Diversity.</title>
        <authorList>
            <person name="Kalkreuter E."/>
            <person name="Kautsar S.A."/>
            <person name="Yang D."/>
            <person name="Bader C.D."/>
            <person name="Teijaro C.N."/>
            <person name="Fluegel L."/>
            <person name="Davis C.M."/>
            <person name="Simpson J.R."/>
            <person name="Lauterbach L."/>
            <person name="Steele A.D."/>
            <person name="Gui C."/>
            <person name="Meng S."/>
            <person name="Li G."/>
            <person name="Viehrig K."/>
            <person name="Ye F."/>
            <person name="Su P."/>
            <person name="Kiefer A.F."/>
            <person name="Nichols A."/>
            <person name="Cepeda A.J."/>
            <person name="Yan W."/>
            <person name="Fan B."/>
            <person name="Jiang Y."/>
            <person name="Adhikari A."/>
            <person name="Zheng C.-J."/>
            <person name="Schuster L."/>
            <person name="Cowan T.M."/>
            <person name="Smanski M.J."/>
            <person name="Chevrette M.G."/>
            <person name="De Carvalho L.P.S."/>
            <person name="Shen B."/>
        </authorList>
    </citation>
    <scope>NUCLEOTIDE SEQUENCE [LARGE SCALE GENOMIC DNA]</scope>
    <source>
        <strain evidence="6 7">NPDC019481</strain>
    </source>
</reference>
<dbReference type="PANTHER" id="PTHR43776:SF7">
    <property type="entry name" value="D,D-DIPEPTIDE TRANSPORT ATP-BINDING PROTEIN DDPF-RELATED"/>
    <property type="match status" value="1"/>
</dbReference>
<dbReference type="PROSITE" id="PS50893">
    <property type="entry name" value="ABC_TRANSPORTER_2"/>
    <property type="match status" value="1"/>
</dbReference>
<protein>
    <submittedName>
        <fullName evidence="6">ABC transporter ATP-binding protein</fullName>
    </submittedName>
</protein>
<comment type="caution">
    <text evidence="6">The sequence shown here is derived from an EMBL/GenBank/DDBJ whole genome shotgun (WGS) entry which is preliminary data.</text>
</comment>
<evidence type="ECO:0000256" key="4">
    <source>
        <dbReference type="ARBA" id="ARBA00022840"/>
    </source>
</evidence>
<dbReference type="Gene3D" id="3.40.50.300">
    <property type="entry name" value="P-loop containing nucleotide triphosphate hydrolases"/>
    <property type="match status" value="1"/>
</dbReference>
<evidence type="ECO:0000259" key="5">
    <source>
        <dbReference type="PROSITE" id="PS50893"/>
    </source>
</evidence>
<dbReference type="Pfam" id="PF00005">
    <property type="entry name" value="ABC_tran"/>
    <property type="match status" value="1"/>
</dbReference>
<dbReference type="InterPro" id="IPR017871">
    <property type="entry name" value="ABC_transporter-like_CS"/>
</dbReference>
<dbReference type="Pfam" id="PF08352">
    <property type="entry name" value="oligo_HPY"/>
    <property type="match status" value="2"/>
</dbReference>
<name>A0ABW7XKE0_9MICO</name>
<dbReference type="InterPro" id="IPR003439">
    <property type="entry name" value="ABC_transporter-like_ATP-bd"/>
</dbReference>
<evidence type="ECO:0000256" key="1">
    <source>
        <dbReference type="ARBA" id="ARBA00005417"/>
    </source>
</evidence>
<dbReference type="EMBL" id="JBIRYI010000007">
    <property type="protein sequence ID" value="MFI2487785.1"/>
    <property type="molecule type" value="Genomic_DNA"/>
</dbReference>
<dbReference type="CDD" id="cd03257">
    <property type="entry name" value="ABC_NikE_OppD_transporters"/>
    <property type="match status" value="1"/>
</dbReference>
<accession>A0ABW7XKE0</accession>
<dbReference type="Proteomes" id="UP001611580">
    <property type="component" value="Unassembled WGS sequence"/>
</dbReference>
<dbReference type="InterPro" id="IPR027417">
    <property type="entry name" value="P-loop_NTPase"/>
</dbReference>
<feature type="domain" description="ABC transporter" evidence="5">
    <location>
        <begin position="23"/>
        <end position="273"/>
    </location>
</feature>
<organism evidence="6 7">
    <name type="scientific">Promicromonospora kroppenstedtii</name>
    <dbReference type="NCBI Taxonomy" id="440482"/>
    <lineage>
        <taxon>Bacteria</taxon>
        <taxon>Bacillati</taxon>
        <taxon>Actinomycetota</taxon>
        <taxon>Actinomycetes</taxon>
        <taxon>Micrococcales</taxon>
        <taxon>Promicromonosporaceae</taxon>
        <taxon>Promicromonospora</taxon>
    </lineage>
</organism>
<evidence type="ECO:0000256" key="2">
    <source>
        <dbReference type="ARBA" id="ARBA00022448"/>
    </source>
</evidence>
<dbReference type="InterPro" id="IPR013563">
    <property type="entry name" value="Oligopep_ABC_C"/>
</dbReference>
<keyword evidence="4 6" id="KW-0067">ATP-binding</keyword>
<sequence>MTESRPAGAGLVDERPANDRAVLEVRDLVKHYPVRAGLLRRSTATVKAVDGVSLTLDRGRTLGLVGESGSGKSTLARVLVGVETPTSGQVLVDGEDVTGRSRAGRKQLRRDVQMVFQDPYTSLNPRMSVSEIVGEPFAIHGIDPAGGRRAAVGELLELVGLDPDHANRYPHQFSGGQRQRVGIARALALRPKILVCDEPVSALDVSVQGQVINLLEDLQDELGLSYLFVAHDLGVVRHIAHDVAVMYLGRIVEQGPEADVYDGARHPYTQALLSAVPVPDPSVRLVETPISEGPTSQGQTSEKRPGIGGIVLEGDPPSPVDPPSGCPFHTRCWLAPTLPEARGDATASSADGVGADGADVVVPHPGLRLVPSACETEVPALVARGSTPDHVTACHFARVLAAPGAGA</sequence>
<dbReference type="InterPro" id="IPR050319">
    <property type="entry name" value="ABC_transp_ATP-bind"/>
</dbReference>
<keyword evidence="2" id="KW-0813">Transport</keyword>
<keyword evidence="7" id="KW-1185">Reference proteome</keyword>
<dbReference type="RefSeq" id="WP_397404788.1">
    <property type="nucleotide sequence ID" value="NZ_JBIRYI010000007.1"/>
</dbReference>